<sequence length="175" mass="19575">MDRESLRLTALAPPAPPPETDLAGLYREHRVGLVRLAVLLVGDLETAEDVVQDVFARLQGRRRPLALTLAYLRTCVLNGARSVLRRRAVMLRRTQRSSDLADSAETAALLGESRREVLLALARLPRRQREVLVLRYYLDLAESEIAQIMRIGPSTVRSTTARALARLLRELGEDA</sequence>
<evidence type="ECO:0000256" key="5">
    <source>
        <dbReference type="ARBA" id="ARBA00023163"/>
    </source>
</evidence>
<dbReference type="Gene3D" id="1.10.10.10">
    <property type="entry name" value="Winged helix-like DNA-binding domain superfamily/Winged helix DNA-binding domain"/>
    <property type="match status" value="1"/>
</dbReference>
<comment type="similarity">
    <text evidence="1">Belongs to the sigma-70 factor family. ECF subfamily.</text>
</comment>
<gene>
    <name evidence="8" type="ORF">Mam01_67100</name>
</gene>
<dbReference type="Proteomes" id="UP000651728">
    <property type="component" value="Unassembled WGS sequence"/>
</dbReference>
<dbReference type="SUPFAM" id="SSF88659">
    <property type="entry name" value="Sigma3 and sigma4 domains of RNA polymerase sigma factors"/>
    <property type="match status" value="1"/>
</dbReference>
<keyword evidence="4" id="KW-0238">DNA-binding</keyword>
<evidence type="ECO:0000256" key="1">
    <source>
        <dbReference type="ARBA" id="ARBA00010641"/>
    </source>
</evidence>
<accession>A0ABQ4FP07</accession>
<dbReference type="InterPro" id="IPR039425">
    <property type="entry name" value="RNA_pol_sigma-70-like"/>
</dbReference>
<evidence type="ECO:0000313" key="9">
    <source>
        <dbReference type="Proteomes" id="UP000651728"/>
    </source>
</evidence>
<keyword evidence="5" id="KW-0804">Transcription</keyword>
<comment type="caution">
    <text evidence="8">The sequence shown here is derived from an EMBL/GenBank/DDBJ whole genome shotgun (WGS) entry which is preliminary data.</text>
</comment>
<dbReference type="SUPFAM" id="SSF88946">
    <property type="entry name" value="Sigma2 domain of RNA polymerase sigma factors"/>
    <property type="match status" value="1"/>
</dbReference>
<dbReference type="PANTHER" id="PTHR43133:SF50">
    <property type="entry name" value="ECF RNA POLYMERASE SIGMA FACTOR SIGM"/>
    <property type="match status" value="1"/>
</dbReference>
<name>A0ABQ4FP07_9ACTN</name>
<feature type="domain" description="RNA polymerase sigma factor 70 region 4 type 2" evidence="7">
    <location>
        <begin position="115"/>
        <end position="167"/>
    </location>
</feature>
<evidence type="ECO:0000256" key="2">
    <source>
        <dbReference type="ARBA" id="ARBA00023015"/>
    </source>
</evidence>
<proteinExistence type="inferred from homology"/>
<dbReference type="NCBIfam" id="TIGR02937">
    <property type="entry name" value="sigma70-ECF"/>
    <property type="match status" value="1"/>
</dbReference>
<dbReference type="CDD" id="cd06171">
    <property type="entry name" value="Sigma70_r4"/>
    <property type="match status" value="1"/>
</dbReference>
<evidence type="ECO:0000259" key="6">
    <source>
        <dbReference type="Pfam" id="PF04542"/>
    </source>
</evidence>
<dbReference type="Pfam" id="PF04542">
    <property type="entry name" value="Sigma70_r2"/>
    <property type="match status" value="1"/>
</dbReference>
<organism evidence="8 9">
    <name type="scientific">Microbispora amethystogenes</name>
    <dbReference type="NCBI Taxonomy" id="1427754"/>
    <lineage>
        <taxon>Bacteria</taxon>
        <taxon>Bacillati</taxon>
        <taxon>Actinomycetota</taxon>
        <taxon>Actinomycetes</taxon>
        <taxon>Streptosporangiales</taxon>
        <taxon>Streptosporangiaceae</taxon>
        <taxon>Microbispora</taxon>
    </lineage>
</organism>
<dbReference type="InterPro" id="IPR007627">
    <property type="entry name" value="RNA_pol_sigma70_r2"/>
</dbReference>
<dbReference type="InterPro" id="IPR013249">
    <property type="entry name" value="RNA_pol_sigma70_r4_t2"/>
</dbReference>
<dbReference type="InterPro" id="IPR013324">
    <property type="entry name" value="RNA_pol_sigma_r3/r4-like"/>
</dbReference>
<protein>
    <submittedName>
        <fullName evidence="8">Uncharacterized protein</fullName>
    </submittedName>
</protein>
<dbReference type="RefSeq" id="WP_204289151.1">
    <property type="nucleotide sequence ID" value="NZ_BAABEJ010000023.1"/>
</dbReference>
<dbReference type="EMBL" id="BOOB01000063">
    <property type="protein sequence ID" value="GIH36546.1"/>
    <property type="molecule type" value="Genomic_DNA"/>
</dbReference>
<evidence type="ECO:0000313" key="8">
    <source>
        <dbReference type="EMBL" id="GIH36546.1"/>
    </source>
</evidence>
<evidence type="ECO:0000259" key="7">
    <source>
        <dbReference type="Pfam" id="PF08281"/>
    </source>
</evidence>
<dbReference type="InterPro" id="IPR013325">
    <property type="entry name" value="RNA_pol_sigma_r2"/>
</dbReference>
<dbReference type="PANTHER" id="PTHR43133">
    <property type="entry name" value="RNA POLYMERASE ECF-TYPE SIGMA FACTO"/>
    <property type="match status" value="1"/>
</dbReference>
<dbReference type="Gene3D" id="1.10.1740.10">
    <property type="match status" value="1"/>
</dbReference>
<keyword evidence="2" id="KW-0805">Transcription regulation</keyword>
<feature type="domain" description="RNA polymerase sigma-70 region 2" evidence="6">
    <location>
        <begin position="25"/>
        <end position="88"/>
    </location>
</feature>
<dbReference type="InterPro" id="IPR014284">
    <property type="entry name" value="RNA_pol_sigma-70_dom"/>
</dbReference>
<keyword evidence="9" id="KW-1185">Reference proteome</keyword>
<dbReference type="InterPro" id="IPR036388">
    <property type="entry name" value="WH-like_DNA-bd_sf"/>
</dbReference>
<reference evidence="8 9" key="1">
    <citation type="submission" date="2021-01" db="EMBL/GenBank/DDBJ databases">
        <title>Whole genome shotgun sequence of Microbispora amethystogenes NBRC 101907.</title>
        <authorList>
            <person name="Komaki H."/>
            <person name="Tamura T."/>
        </authorList>
    </citation>
    <scope>NUCLEOTIDE SEQUENCE [LARGE SCALE GENOMIC DNA]</scope>
    <source>
        <strain evidence="8 9">NBRC 101907</strain>
    </source>
</reference>
<dbReference type="Pfam" id="PF08281">
    <property type="entry name" value="Sigma70_r4_2"/>
    <property type="match status" value="1"/>
</dbReference>
<keyword evidence="3" id="KW-0731">Sigma factor</keyword>
<evidence type="ECO:0000256" key="4">
    <source>
        <dbReference type="ARBA" id="ARBA00023125"/>
    </source>
</evidence>
<evidence type="ECO:0000256" key="3">
    <source>
        <dbReference type="ARBA" id="ARBA00023082"/>
    </source>
</evidence>